<dbReference type="Gene3D" id="3.40.50.300">
    <property type="entry name" value="P-loop containing nucleotide triphosphate hydrolases"/>
    <property type="match status" value="2"/>
</dbReference>
<keyword evidence="5" id="KW-1185">Reference proteome</keyword>
<proteinExistence type="predicted"/>
<dbReference type="Pfam" id="PF00071">
    <property type="entry name" value="Ras"/>
    <property type="match status" value="2"/>
</dbReference>
<keyword evidence="2" id="KW-0547">Nucleotide-binding</keyword>
<reference evidence="4 5" key="1">
    <citation type="submission" date="2014-06" db="EMBL/GenBank/DDBJ databases">
        <title>Evolutionary Origins and Diversification of the Mycorrhizal Mutualists.</title>
        <authorList>
            <consortium name="DOE Joint Genome Institute"/>
            <consortium name="Mycorrhizal Genomics Consortium"/>
            <person name="Kohler A."/>
            <person name="Kuo A."/>
            <person name="Nagy L.G."/>
            <person name="Floudas D."/>
            <person name="Copeland A."/>
            <person name="Barry K.W."/>
            <person name="Cichocki N."/>
            <person name="Veneault-Fourrey C."/>
            <person name="LaButti K."/>
            <person name="Lindquist E.A."/>
            <person name="Lipzen A."/>
            <person name="Lundell T."/>
            <person name="Morin E."/>
            <person name="Murat C."/>
            <person name="Riley R."/>
            <person name="Ohm R."/>
            <person name="Sun H."/>
            <person name="Tunlid A."/>
            <person name="Henrissat B."/>
            <person name="Grigoriev I.V."/>
            <person name="Hibbett D.S."/>
            <person name="Martin F."/>
        </authorList>
    </citation>
    <scope>NUCLEOTIDE SEQUENCE [LARGE SCALE GENOMIC DNA]</scope>
    <source>
        <strain evidence="4 5">SS14</strain>
    </source>
</reference>
<dbReference type="InterPro" id="IPR001806">
    <property type="entry name" value="Small_GTPase"/>
</dbReference>
<dbReference type="GO" id="GO:0005886">
    <property type="term" value="C:plasma membrane"/>
    <property type="evidence" value="ECO:0007669"/>
    <property type="project" value="UniProtKB-SubCell"/>
</dbReference>
<dbReference type="GO" id="GO:0007165">
    <property type="term" value="P:signal transduction"/>
    <property type="evidence" value="ECO:0007669"/>
    <property type="project" value="InterPro"/>
</dbReference>
<gene>
    <name evidence="4" type="ORF">M422DRAFT_272748</name>
</gene>
<evidence type="ECO:0000256" key="2">
    <source>
        <dbReference type="ARBA" id="ARBA00022741"/>
    </source>
</evidence>
<dbReference type="PANTHER" id="PTHR24070">
    <property type="entry name" value="RAS, DI-RAS, AND RHEB FAMILY MEMBERS OF SMALL GTPASE SUPERFAMILY"/>
    <property type="match status" value="1"/>
</dbReference>
<dbReference type="Proteomes" id="UP000054279">
    <property type="component" value="Unassembled WGS sequence"/>
</dbReference>
<keyword evidence="3" id="KW-0342">GTP-binding</keyword>
<dbReference type="GO" id="GO:0005525">
    <property type="term" value="F:GTP binding"/>
    <property type="evidence" value="ECO:0007669"/>
    <property type="project" value="UniProtKB-KW"/>
</dbReference>
<dbReference type="SMART" id="SM00173">
    <property type="entry name" value="RAS"/>
    <property type="match status" value="1"/>
</dbReference>
<comment type="subcellular location">
    <subcellularLocation>
        <location evidence="1">Cell membrane</location>
        <topology evidence="1">Lipid-anchor</topology>
        <orientation evidence="1">Cytoplasmic side</orientation>
    </subcellularLocation>
</comment>
<evidence type="ECO:0000256" key="1">
    <source>
        <dbReference type="ARBA" id="ARBA00004342"/>
    </source>
</evidence>
<dbReference type="SUPFAM" id="SSF52540">
    <property type="entry name" value="P-loop containing nucleoside triphosphate hydrolases"/>
    <property type="match status" value="1"/>
</dbReference>
<sequence>MSPTATRVQSFKEYNLIGMGEGGVGKSALIVQFVQGSFGGPYDPTGEGGRELASSFGCQFFEASAKDGMNIEEAFYTLVGDIRQYKQREQPHRLVNSQRFKASTSEPHDTEEYDMFLISAQHLFPIFFIDFLCYFNLYCLTRVQNIAASLVQQKFFSLGHQLQSSALGFILSVPIPIEN</sequence>
<dbReference type="EMBL" id="KN837379">
    <property type="protein sequence ID" value="KIJ26221.1"/>
    <property type="molecule type" value="Genomic_DNA"/>
</dbReference>
<name>A0A0C9UL65_SPHS4</name>
<dbReference type="InterPro" id="IPR027417">
    <property type="entry name" value="P-loop_NTPase"/>
</dbReference>
<dbReference type="SMART" id="SM00175">
    <property type="entry name" value="RAB"/>
    <property type="match status" value="1"/>
</dbReference>
<protein>
    <submittedName>
        <fullName evidence="4">Uncharacterized protein</fullName>
    </submittedName>
</protein>
<dbReference type="HOGENOM" id="CLU_1504378_0_0_1"/>
<dbReference type="InterPro" id="IPR020849">
    <property type="entry name" value="Small_GTPase_Ras-type"/>
</dbReference>
<dbReference type="AlphaFoldDB" id="A0A0C9UL65"/>
<evidence type="ECO:0000313" key="4">
    <source>
        <dbReference type="EMBL" id="KIJ26221.1"/>
    </source>
</evidence>
<evidence type="ECO:0000256" key="3">
    <source>
        <dbReference type="ARBA" id="ARBA00023134"/>
    </source>
</evidence>
<evidence type="ECO:0000313" key="5">
    <source>
        <dbReference type="Proteomes" id="UP000054279"/>
    </source>
</evidence>
<dbReference type="GO" id="GO:0003924">
    <property type="term" value="F:GTPase activity"/>
    <property type="evidence" value="ECO:0007669"/>
    <property type="project" value="InterPro"/>
</dbReference>
<organism evidence="4 5">
    <name type="scientific">Sphaerobolus stellatus (strain SS14)</name>
    <dbReference type="NCBI Taxonomy" id="990650"/>
    <lineage>
        <taxon>Eukaryota</taxon>
        <taxon>Fungi</taxon>
        <taxon>Dikarya</taxon>
        <taxon>Basidiomycota</taxon>
        <taxon>Agaricomycotina</taxon>
        <taxon>Agaricomycetes</taxon>
        <taxon>Phallomycetidae</taxon>
        <taxon>Geastrales</taxon>
        <taxon>Sphaerobolaceae</taxon>
        <taxon>Sphaerobolus</taxon>
    </lineage>
</organism>
<dbReference type="PROSITE" id="PS51421">
    <property type="entry name" value="RAS"/>
    <property type="match status" value="1"/>
</dbReference>
<accession>A0A0C9UL65</accession>
<dbReference type="OrthoDB" id="5976022at2759"/>